<dbReference type="OrthoDB" id="262547at2759"/>
<feature type="transmembrane region" description="Helical" evidence="1">
    <location>
        <begin position="109"/>
        <end position="127"/>
    </location>
</feature>
<evidence type="ECO:0008006" key="4">
    <source>
        <dbReference type="Google" id="ProtNLM"/>
    </source>
</evidence>
<dbReference type="EMBL" id="KI966408">
    <property type="protein sequence ID" value="EWC47692.1"/>
    <property type="molecule type" value="Genomic_DNA"/>
</dbReference>
<sequence>MPLPAGIPIPSTIRRWWLHSQLALGKSREYAFLVLLPAAYFRLSSPIFTHNSVTLSLYLAFVFVFLPFKTAVALWGVFLAYRDGRNHRGRSRYSIAANPLAAPLRKRPFWRAGGVWMLSGIFVIWVYTYGVASPFPDTAELLRSPVLREHKSYNASYFIAASFWNNEPILGHWTREMTALVKILGRHNVYLSLTENDSEDNTASILLHYARELTKMGVPHSLNITRELRGYPSNMPWRDIPHRMSYMANLRNGALQPLYGITTPFRSVVLMNDVVFHHTDVLKLIIASKGNTMACSVDMDGATLYDQWVLRDSCGRSTSGFWPFFMDSGDRDAVIRGDVLKVGTCWNGIVVLDADPFLNNTLRRGDWGGEPLRFPQPPGCIISECSLLPLKLINQTSDSSIVMDSAVVVAYTVGWWKYYAVWLRMPVVRLWMRIFEERWWAIWWVVFKDALRWKGLDDGKEKGECVVEGWPQCGSKGIWAKGGVRLRKQNA</sequence>
<keyword evidence="1" id="KW-1133">Transmembrane helix</keyword>
<feature type="transmembrane region" description="Helical" evidence="1">
    <location>
        <begin position="55"/>
        <end position="81"/>
    </location>
</feature>
<dbReference type="Proteomes" id="UP000024837">
    <property type="component" value="Unassembled WGS sequence"/>
</dbReference>
<name>W7I5E8_9PEZI</name>
<evidence type="ECO:0000313" key="3">
    <source>
        <dbReference type="Proteomes" id="UP000024837"/>
    </source>
</evidence>
<proteinExistence type="predicted"/>
<gene>
    <name evidence="2" type="ORF">DRE_02892</name>
</gene>
<accession>W7I5E8</accession>
<dbReference type="InterPro" id="IPR021047">
    <property type="entry name" value="Mannosyltransferase_CMT1"/>
</dbReference>
<dbReference type="HOGENOM" id="CLU_037784_0_0_1"/>
<dbReference type="AlphaFoldDB" id="W7I5E8"/>
<evidence type="ECO:0000313" key="2">
    <source>
        <dbReference type="EMBL" id="EWC47692.1"/>
    </source>
</evidence>
<keyword evidence="1" id="KW-0812">Transmembrane</keyword>
<keyword evidence="1" id="KW-0472">Membrane</keyword>
<dbReference type="PANTHER" id="PTHR34144">
    <property type="entry name" value="CHROMOSOME 8, WHOLE GENOME SHOTGUN SEQUENCE"/>
    <property type="match status" value="1"/>
</dbReference>
<keyword evidence="3" id="KW-1185">Reference proteome</keyword>
<dbReference type="Pfam" id="PF11735">
    <property type="entry name" value="CAP59_mtransfer"/>
    <property type="match status" value="1"/>
</dbReference>
<protein>
    <recommendedName>
        <fullName evidence="4">Glycosyltransferase family 69 protein</fullName>
    </recommendedName>
</protein>
<organism evidence="2 3">
    <name type="scientific">Drechslerella stenobrocha 248</name>
    <dbReference type="NCBI Taxonomy" id="1043628"/>
    <lineage>
        <taxon>Eukaryota</taxon>
        <taxon>Fungi</taxon>
        <taxon>Dikarya</taxon>
        <taxon>Ascomycota</taxon>
        <taxon>Pezizomycotina</taxon>
        <taxon>Orbiliomycetes</taxon>
        <taxon>Orbiliales</taxon>
        <taxon>Orbiliaceae</taxon>
        <taxon>Drechslerella</taxon>
    </lineage>
</organism>
<evidence type="ECO:0000256" key="1">
    <source>
        <dbReference type="SAM" id="Phobius"/>
    </source>
</evidence>
<dbReference type="PANTHER" id="PTHR34144:SF7">
    <property type="entry name" value="EXPORT PROTEIN (CAP59), PUTATIVE (AFU_ORTHOLOGUE AFUA_7G05020)-RELATED"/>
    <property type="match status" value="1"/>
</dbReference>
<reference evidence="2 3" key="1">
    <citation type="submission" date="2013-05" db="EMBL/GenBank/DDBJ databases">
        <title>Drechslerella stenobrocha genome reveals carnivorous origination and mechanical trapping mechanism of predatory fungi.</title>
        <authorList>
            <person name="Liu X."/>
            <person name="Zhang W."/>
            <person name="Liu K."/>
        </authorList>
    </citation>
    <scope>NUCLEOTIDE SEQUENCE [LARGE SCALE GENOMIC DNA]</scope>
    <source>
        <strain evidence="2 3">248</strain>
    </source>
</reference>